<keyword evidence="2" id="KW-0238">DNA-binding</keyword>
<dbReference type="InterPro" id="IPR036388">
    <property type="entry name" value="WH-like_DNA-bd_sf"/>
</dbReference>
<keyword evidence="7" id="KW-1185">Reference proteome</keyword>
<dbReference type="GO" id="GO:0097367">
    <property type="term" value="F:carbohydrate derivative binding"/>
    <property type="evidence" value="ECO:0007669"/>
    <property type="project" value="InterPro"/>
</dbReference>
<dbReference type="InterPro" id="IPR046348">
    <property type="entry name" value="SIS_dom_sf"/>
</dbReference>
<dbReference type="GO" id="GO:0003677">
    <property type="term" value="F:DNA binding"/>
    <property type="evidence" value="ECO:0007669"/>
    <property type="project" value="UniProtKB-KW"/>
</dbReference>
<evidence type="ECO:0000256" key="2">
    <source>
        <dbReference type="ARBA" id="ARBA00023125"/>
    </source>
</evidence>
<dbReference type="InterPro" id="IPR009057">
    <property type="entry name" value="Homeodomain-like_sf"/>
</dbReference>
<keyword evidence="3" id="KW-0804">Transcription</keyword>
<dbReference type="SUPFAM" id="SSF46689">
    <property type="entry name" value="Homeodomain-like"/>
    <property type="match status" value="1"/>
</dbReference>
<dbReference type="Proteomes" id="UP000199668">
    <property type="component" value="Unassembled WGS sequence"/>
</dbReference>
<dbReference type="PANTHER" id="PTHR30514">
    <property type="entry name" value="GLUCOKINASE"/>
    <property type="match status" value="1"/>
</dbReference>
<dbReference type="SUPFAM" id="SSF53697">
    <property type="entry name" value="SIS domain"/>
    <property type="match status" value="1"/>
</dbReference>
<dbReference type="PROSITE" id="PS51464">
    <property type="entry name" value="SIS"/>
    <property type="match status" value="1"/>
</dbReference>
<feature type="domain" description="HTH rpiR-type" evidence="4">
    <location>
        <begin position="17"/>
        <end position="93"/>
    </location>
</feature>
<dbReference type="CDD" id="cd05013">
    <property type="entry name" value="SIS_RpiR"/>
    <property type="match status" value="1"/>
</dbReference>
<keyword evidence="1" id="KW-0805">Transcription regulation</keyword>
<protein>
    <submittedName>
        <fullName evidence="6">Transcriptional regulator, RpiR family</fullName>
    </submittedName>
</protein>
<dbReference type="RefSeq" id="WP_245736989.1">
    <property type="nucleotide sequence ID" value="NZ_FOTY01000017.1"/>
</dbReference>
<name>A0A1I4NFE9_9BACI</name>
<evidence type="ECO:0000259" key="4">
    <source>
        <dbReference type="PROSITE" id="PS51071"/>
    </source>
</evidence>
<dbReference type="InterPro" id="IPR000281">
    <property type="entry name" value="HTH_RpiR"/>
</dbReference>
<evidence type="ECO:0000313" key="7">
    <source>
        <dbReference type="Proteomes" id="UP000199668"/>
    </source>
</evidence>
<dbReference type="AlphaFoldDB" id="A0A1I4NFE9"/>
<dbReference type="InterPro" id="IPR035472">
    <property type="entry name" value="RpiR-like_SIS"/>
</dbReference>
<dbReference type="InterPro" id="IPR001347">
    <property type="entry name" value="SIS_dom"/>
</dbReference>
<evidence type="ECO:0000313" key="6">
    <source>
        <dbReference type="EMBL" id="SFM14115.1"/>
    </source>
</evidence>
<dbReference type="Pfam" id="PF01380">
    <property type="entry name" value="SIS"/>
    <property type="match status" value="1"/>
</dbReference>
<accession>A0A1I4NFE9</accession>
<dbReference type="PROSITE" id="PS51071">
    <property type="entry name" value="HTH_RPIR"/>
    <property type="match status" value="1"/>
</dbReference>
<evidence type="ECO:0000256" key="3">
    <source>
        <dbReference type="ARBA" id="ARBA00023163"/>
    </source>
</evidence>
<reference evidence="6 7" key="1">
    <citation type="submission" date="2016-10" db="EMBL/GenBank/DDBJ databases">
        <authorList>
            <person name="de Groot N.N."/>
        </authorList>
    </citation>
    <scope>NUCLEOTIDE SEQUENCE [LARGE SCALE GENOMIC DNA]</scope>
    <source>
        <strain evidence="6 7">CGMCC 1.6134</strain>
    </source>
</reference>
<dbReference type="Gene3D" id="3.40.50.10490">
    <property type="entry name" value="Glucose-6-phosphate isomerase like protein, domain 1"/>
    <property type="match status" value="1"/>
</dbReference>
<organism evidence="6 7">
    <name type="scientific">Salibacterium qingdaonense</name>
    <dbReference type="NCBI Taxonomy" id="266892"/>
    <lineage>
        <taxon>Bacteria</taxon>
        <taxon>Bacillati</taxon>
        <taxon>Bacillota</taxon>
        <taxon>Bacilli</taxon>
        <taxon>Bacillales</taxon>
        <taxon>Bacillaceae</taxon>
    </lineage>
</organism>
<proteinExistence type="predicted"/>
<gene>
    <name evidence="6" type="ORF">SAMN04488054_11745</name>
</gene>
<evidence type="ECO:0000256" key="1">
    <source>
        <dbReference type="ARBA" id="ARBA00023015"/>
    </source>
</evidence>
<dbReference type="GO" id="GO:0003700">
    <property type="term" value="F:DNA-binding transcription factor activity"/>
    <property type="evidence" value="ECO:0007669"/>
    <property type="project" value="InterPro"/>
</dbReference>
<dbReference type="GO" id="GO:1901135">
    <property type="term" value="P:carbohydrate derivative metabolic process"/>
    <property type="evidence" value="ECO:0007669"/>
    <property type="project" value="InterPro"/>
</dbReference>
<sequence length="313" mass="34892">MTGKVLMLTAKEGFTLEGVLYKIRESFNYVKPSEGAVASFISENPEKAVSMTVKQLAEASYASPSAVMRFCHTLGYNGFKDFKLKLSGDLAVNNLHDLEQETLAPGDSIDKIMSVITNTNIQSLYSSLQLMQKDQFETAFNHLIQAKKIDFYGVGSSFLIAYDAIQKFMRINKTCTAYNDFHMQKVSAVNLNHEDVAVAISYSGETEQVNNCVKIAQSKGAKVIAITKYADSELSEIADAVLFVAAQEDEFRSAAMSSRIASLNVIDMLYTACAYEDYDRSLAHLNQTYDIIHQSQREETRNVQSSSSYNRRT</sequence>
<evidence type="ECO:0000259" key="5">
    <source>
        <dbReference type="PROSITE" id="PS51464"/>
    </source>
</evidence>
<feature type="domain" description="SIS" evidence="5">
    <location>
        <begin position="139"/>
        <end position="279"/>
    </location>
</feature>
<dbReference type="EMBL" id="FOTY01000017">
    <property type="protein sequence ID" value="SFM14115.1"/>
    <property type="molecule type" value="Genomic_DNA"/>
</dbReference>
<dbReference type="Gene3D" id="1.10.10.10">
    <property type="entry name" value="Winged helix-like DNA-binding domain superfamily/Winged helix DNA-binding domain"/>
    <property type="match status" value="1"/>
</dbReference>
<dbReference type="InterPro" id="IPR047640">
    <property type="entry name" value="RpiR-like"/>
</dbReference>
<dbReference type="STRING" id="266892.SAMN04488054_11745"/>
<dbReference type="PANTHER" id="PTHR30514:SF1">
    <property type="entry name" value="HTH-TYPE TRANSCRIPTIONAL REGULATOR HEXR-RELATED"/>
    <property type="match status" value="1"/>
</dbReference>
<dbReference type="Pfam" id="PF01418">
    <property type="entry name" value="HTH_6"/>
    <property type="match status" value="1"/>
</dbReference>